<dbReference type="GO" id="GO:0015086">
    <property type="term" value="F:cadmium ion transmembrane transporter activity"/>
    <property type="evidence" value="ECO:0007669"/>
    <property type="project" value="TreeGrafter"/>
</dbReference>
<reference evidence="17" key="2">
    <citation type="submission" date="2020-01" db="EMBL/GenBank/DDBJ databases">
        <authorList>
            <consortium name="NCBI Pathogen Detection Project"/>
        </authorList>
    </citation>
    <scope>NUCLEOTIDE SEQUENCE</scope>
    <source>
        <strain evidence="17">OLC2673_Aeromonas</strain>
    </source>
</reference>
<feature type="transmembrane region" description="Helical" evidence="14">
    <location>
        <begin position="482"/>
        <end position="507"/>
    </location>
</feature>
<dbReference type="InterPro" id="IPR023214">
    <property type="entry name" value="HAD_sf"/>
</dbReference>
<dbReference type="InterPro" id="IPR023299">
    <property type="entry name" value="ATPase_P-typ_cyto_dom_N"/>
</dbReference>
<comment type="subcellular location">
    <subcellularLocation>
        <location evidence="1">Cell membrane</location>
        <topology evidence="1">Multi-pass membrane protein</topology>
    </subcellularLocation>
</comment>
<comment type="caution">
    <text evidence="17">The sequence shown here is derived from an EMBL/GenBank/DDBJ whole genome shotgun (WGS) entry which is preliminary data.</text>
</comment>
<dbReference type="Proteomes" id="UP000859505">
    <property type="component" value="Unassembled WGS sequence"/>
</dbReference>
<comment type="similarity">
    <text evidence="2 14">Belongs to the cation transport ATPase (P-type) (TC 3.A.3) family. Type IB subfamily.</text>
</comment>
<dbReference type="SFLD" id="SFLDF00027">
    <property type="entry name" value="p-type_atpase"/>
    <property type="match status" value="1"/>
</dbReference>
<dbReference type="AlphaFoldDB" id="A0AAD3UEY2"/>
<dbReference type="GO" id="GO:0016463">
    <property type="term" value="F:P-type zinc transporter activity"/>
    <property type="evidence" value="ECO:0007669"/>
    <property type="project" value="UniProtKB-EC"/>
</dbReference>
<dbReference type="Gene3D" id="1.20.1110.10">
    <property type="entry name" value="Calcium-transporting ATPase, transmembrane domain"/>
    <property type="match status" value="1"/>
</dbReference>
<evidence type="ECO:0000256" key="3">
    <source>
        <dbReference type="ARBA" id="ARBA00022475"/>
    </source>
</evidence>
<dbReference type="NCBIfam" id="NF008262">
    <property type="entry name" value="PRK11033.1"/>
    <property type="match status" value="1"/>
</dbReference>
<keyword evidence="7 14" id="KW-0547">Nucleotide-binding</keyword>
<evidence type="ECO:0000256" key="1">
    <source>
        <dbReference type="ARBA" id="ARBA00004651"/>
    </source>
</evidence>
<keyword evidence="10 14" id="KW-1133">Transmembrane helix</keyword>
<dbReference type="Gene3D" id="3.40.1110.10">
    <property type="entry name" value="Calcium-transporting ATPase, cytoplasmic domain N"/>
    <property type="match status" value="1"/>
</dbReference>
<dbReference type="NCBIfam" id="TIGR01494">
    <property type="entry name" value="ATPase_P-type"/>
    <property type="match status" value="1"/>
</dbReference>
<dbReference type="EC" id="7.2.2.12" evidence="12"/>
<dbReference type="PROSITE" id="PS00154">
    <property type="entry name" value="ATPASE_E1_E2"/>
    <property type="match status" value="1"/>
</dbReference>
<evidence type="ECO:0000256" key="7">
    <source>
        <dbReference type="ARBA" id="ARBA00022741"/>
    </source>
</evidence>
<evidence type="ECO:0000256" key="5">
    <source>
        <dbReference type="ARBA" id="ARBA00022692"/>
    </source>
</evidence>
<evidence type="ECO:0000313" key="17">
    <source>
        <dbReference type="EMBL" id="HAT6346696.1"/>
    </source>
</evidence>
<accession>A0AAD3UEY2</accession>
<dbReference type="SUPFAM" id="SSF55008">
    <property type="entry name" value="HMA, heavy metal-associated domain"/>
    <property type="match status" value="1"/>
</dbReference>
<evidence type="ECO:0000256" key="9">
    <source>
        <dbReference type="ARBA" id="ARBA00022967"/>
    </source>
</evidence>
<dbReference type="CDD" id="cd00371">
    <property type="entry name" value="HMA"/>
    <property type="match status" value="1"/>
</dbReference>
<dbReference type="SFLD" id="SFLDG00002">
    <property type="entry name" value="C1.7:_P-type_atpase_like"/>
    <property type="match status" value="1"/>
</dbReference>
<evidence type="ECO:0000259" key="16">
    <source>
        <dbReference type="PROSITE" id="PS50846"/>
    </source>
</evidence>
<dbReference type="PANTHER" id="PTHR48085:SF5">
    <property type="entry name" value="CADMIUM_ZINC-TRANSPORTING ATPASE HMA4-RELATED"/>
    <property type="match status" value="1"/>
</dbReference>
<dbReference type="GO" id="GO:0005524">
    <property type="term" value="F:ATP binding"/>
    <property type="evidence" value="ECO:0007669"/>
    <property type="project" value="UniProtKB-UniRule"/>
</dbReference>
<keyword evidence="4" id="KW-0597">Phosphoprotein</keyword>
<evidence type="ECO:0000256" key="11">
    <source>
        <dbReference type="ARBA" id="ARBA00023136"/>
    </source>
</evidence>
<dbReference type="InterPro" id="IPR017969">
    <property type="entry name" value="Heavy-metal-associated_CS"/>
</dbReference>
<dbReference type="SUPFAM" id="SSF56784">
    <property type="entry name" value="HAD-like"/>
    <property type="match status" value="1"/>
</dbReference>
<proteinExistence type="inferred from homology"/>
<keyword evidence="8 14" id="KW-0067">ATP-binding</keyword>
<dbReference type="InterPro" id="IPR044492">
    <property type="entry name" value="P_typ_ATPase_HD_dom"/>
</dbReference>
<feature type="region of interest" description="Disordered" evidence="15">
    <location>
        <begin position="74"/>
        <end position="109"/>
    </location>
</feature>
<dbReference type="Pfam" id="PF00702">
    <property type="entry name" value="Hydrolase"/>
    <property type="match status" value="1"/>
</dbReference>
<dbReference type="GO" id="GO:0046872">
    <property type="term" value="F:metal ion binding"/>
    <property type="evidence" value="ECO:0007669"/>
    <property type="project" value="UniProtKB-KW"/>
</dbReference>
<dbReference type="PRINTS" id="PR00119">
    <property type="entry name" value="CATATPASE"/>
</dbReference>
<evidence type="ECO:0000256" key="8">
    <source>
        <dbReference type="ARBA" id="ARBA00022840"/>
    </source>
</evidence>
<keyword evidence="5 14" id="KW-0812">Transmembrane</keyword>
<dbReference type="InterPro" id="IPR059000">
    <property type="entry name" value="ATPase_P-type_domA"/>
</dbReference>
<feature type="transmembrane region" description="Helical" evidence="14">
    <location>
        <begin position="278"/>
        <end position="303"/>
    </location>
</feature>
<reference evidence="17" key="1">
    <citation type="journal article" date="2018" name="Genome Biol.">
        <title>SKESA: strategic k-mer extension for scrupulous assemblies.</title>
        <authorList>
            <person name="Souvorov A."/>
            <person name="Agarwala R."/>
            <person name="Lipman D.J."/>
        </authorList>
    </citation>
    <scope>NUCLEOTIDE SEQUENCE</scope>
    <source>
        <strain evidence="17">OLC2673_Aeromonas</strain>
    </source>
</reference>
<protein>
    <recommendedName>
        <fullName evidence="12">P-type Zn(2+) transporter</fullName>
        <ecNumber evidence="12">7.2.2.12</ecNumber>
    </recommendedName>
</protein>
<dbReference type="InterPro" id="IPR036412">
    <property type="entry name" value="HAD-like_sf"/>
</dbReference>
<dbReference type="InterPro" id="IPR008250">
    <property type="entry name" value="ATPase_P-typ_transduc_dom_A_sf"/>
</dbReference>
<keyword evidence="11 14" id="KW-0472">Membrane</keyword>
<dbReference type="Gene3D" id="2.70.150.10">
    <property type="entry name" value="Calcium-transporting ATPase, cytoplasmic transduction domain A"/>
    <property type="match status" value="1"/>
</dbReference>
<gene>
    <name evidence="17" type="ORF">JAJ28_004512</name>
</gene>
<evidence type="ECO:0000256" key="2">
    <source>
        <dbReference type="ARBA" id="ARBA00006024"/>
    </source>
</evidence>
<dbReference type="InterPro" id="IPR006121">
    <property type="entry name" value="HMA_dom"/>
</dbReference>
<feature type="transmembrane region" description="Helical" evidence="14">
    <location>
        <begin position="782"/>
        <end position="802"/>
    </location>
</feature>
<dbReference type="GO" id="GO:0005886">
    <property type="term" value="C:plasma membrane"/>
    <property type="evidence" value="ECO:0007669"/>
    <property type="project" value="UniProtKB-SubCell"/>
</dbReference>
<dbReference type="SUPFAM" id="SSF81665">
    <property type="entry name" value="Calcium ATPase, transmembrane domain M"/>
    <property type="match status" value="1"/>
</dbReference>
<feature type="transmembrane region" description="Helical" evidence="14">
    <location>
        <begin position="450"/>
        <end position="470"/>
    </location>
</feature>
<keyword evidence="9" id="KW-1278">Translocase</keyword>
<evidence type="ECO:0000256" key="10">
    <source>
        <dbReference type="ARBA" id="ARBA00022989"/>
    </source>
</evidence>
<dbReference type="EMBL" id="DACTUL010000067">
    <property type="protein sequence ID" value="HAT6346696.1"/>
    <property type="molecule type" value="Genomic_DNA"/>
</dbReference>
<dbReference type="Gene3D" id="3.40.50.1000">
    <property type="entry name" value="HAD superfamily/HAD-like"/>
    <property type="match status" value="1"/>
</dbReference>
<dbReference type="SFLD" id="SFLDS00003">
    <property type="entry name" value="Haloacid_Dehalogenase"/>
    <property type="match status" value="1"/>
</dbReference>
<evidence type="ECO:0000256" key="14">
    <source>
        <dbReference type="RuleBase" id="RU362081"/>
    </source>
</evidence>
<dbReference type="SUPFAM" id="SSF81653">
    <property type="entry name" value="Calcium ATPase, transduction domain A"/>
    <property type="match status" value="1"/>
</dbReference>
<dbReference type="InterPro" id="IPR023298">
    <property type="entry name" value="ATPase_P-typ_TM_dom_sf"/>
</dbReference>
<keyword evidence="3 14" id="KW-1003">Cell membrane</keyword>
<dbReference type="InterPro" id="IPR027256">
    <property type="entry name" value="P-typ_ATPase_IB"/>
</dbReference>
<evidence type="ECO:0000256" key="12">
    <source>
        <dbReference type="ARBA" id="ARBA00039097"/>
    </source>
</evidence>
<dbReference type="PROSITE" id="PS50846">
    <property type="entry name" value="HMA_2"/>
    <property type="match status" value="1"/>
</dbReference>
<evidence type="ECO:0000256" key="13">
    <source>
        <dbReference type="ARBA" id="ARBA00047308"/>
    </source>
</evidence>
<keyword evidence="6 14" id="KW-0479">Metal-binding</keyword>
<sequence>MDLTPRFTLGSVIEDLAPAGSIQEGLIMSKSCCSHQHAAAPIKAVSKTAAPQAEHQHDSHCCDQAAPVSCCASQAPHDHQDHAASDAPEGEEPPRGGCCATPPPAHAQHVHAGKHDHHEHAVVAELPLDAPEQNSRRHSWQVLGMDCPSCARKIETAVSRVSGVQQARVLFATEKLVVDLAPGLSPDPVTAAVLAAGFQLKGERSDKQEPGRERGPLQTLLVKYWQPLSLAGLMLVAALLPSQIGQPLFTLATLWGLWPISRKAWALTKSGSPFAIETLMTVAAVGALFLGETAEAAMVLLLFMLGEHLEAYAAGRARAGVTALMALVPDKALRIRTTAEGEVREEVAADQLRPGDIIEIAPGARLAADARLLDALGAFDESALTGESIPVERRQGDKVPAGSLAADRVLRLEVVSEPGNNAIDRILHLIEEAETQRAPIERFIDRFSRWYTPAMMLVALLVVLVPPLAFGQSWDEWVYRGLALLLIGCPCALVISTPAAVTSALAAATRQGALIKGGAALERLAHIDTVAFDKTGTLTLGKPQLTELVSLNGQPEAELLALAAAIEQGSHHPLARAVVTAASERGLSLAAAQALRALPGMGVEGRIDGALWQLLAPSRVATLDAAMQARVATLEQQGKTVVVLGQPDAAPAALLALRDQIRPEAAAALQELNQLGLQSIMLTGDNPRAAEAIAGELGMGWRAGLLPEGKVDEIAKLGLSQKVAMIGDGINDAPAMKRASIGIAMGGGTDVALETADAALTHNQLGGVAAMIRLSRAALANIHQNIALALGLKAIFLVTSLLGITGLWIAVLADTGATALVTANALRLLRKR</sequence>
<dbReference type="InterPro" id="IPR018303">
    <property type="entry name" value="ATPase_P-typ_P_site"/>
</dbReference>
<evidence type="ECO:0000256" key="15">
    <source>
        <dbReference type="SAM" id="MobiDB-lite"/>
    </source>
</evidence>
<dbReference type="InterPro" id="IPR051014">
    <property type="entry name" value="Cation_Transport_ATPase_IB"/>
</dbReference>
<organism evidence="17 18">
    <name type="scientific">Aeromonas hydrophila</name>
    <dbReference type="NCBI Taxonomy" id="644"/>
    <lineage>
        <taxon>Bacteria</taxon>
        <taxon>Pseudomonadati</taxon>
        <taxon>Pseudomonadota</taxon>
        <taxon>Gammaproteobacteria</taxon>
        <taxon>Aeromonadales</taxon>
        <taxon>Aeromonadaceae</taxon>
        <taxon>Aeromonas</taxon>
    </lineage>
</organism>
<dbReference type="PROSITE" id="PS01229">
    <property type="entry name" value="COF_2"/>
    <property type="match status" value="1"/>
</dbReference>
<dbReference type="Pfam" id="PF00122">
    <property type="entry name" value="E1-E2_ATPase"/>
    <property type="match status" value="1"/>
</dbReference>
<name>A0AAD3UEY2_AERHY</name>
<comment type="catalytic activity">
    <reaction evidence="13">
        <text>Zn(2+)(in) + ATP + H2O = Zn(2+)(out) + ADP + phosphate + H(+)</text>
        <dbReference type="Rhea" id="RHEA:20621"/>
        <dbReference type="ChEBI" id="CHEBI:15377"/>
        <dbReference type="ChEBI" id="CHEBI:15378"/>
        <dbReference type="ChEBI" id="CHEBI:29105"/>
        <dbReference type="ChEBI" id="CHEBI:30616"/>
        <dbReference type="ChEBI" id="CHEBI:43474"/>
        <dbReference type="ChEBI" id="CHEBI:456216"/>
        <dbReference type="EC" id="7.2.2.12"/>
    </reaction>
</comment>
<dbReference type="PROSITE" id="PS01047">
    <property type="entry name" value="HMA_1"/>
    <property type="match status" value="1"/>
</dbReference>
<dbReference type="PRINTS" id="PR00120">
    <property type="entry name" value="HATPASE"/>
</dbReference>
<dbReference type="Gene3D" id="3.30.70.100">
    <property type="match status" value="1"/>
</dbReference>
<feature type="domain" description="HMA" evidence="16">
    <location>
        <begin position="136"/>
        <end position="201"/>
    </location>
</feature>
<dbReference type="InterPro" id="IPR001757">
    <property type="entry name" value="P_typ_ATPase"/>
</dbReference>
<evidence type="ECO:0000256" key="4">
    <source>
        <dbReference type="ARBA" id="ARBA00022553"/>
    </source>
</evidence>
<evidence type="ECO:0000313" key="18">
    <source>
        <dbReference type="Proteomes" id="UP000859505"/>
    </source>
</evidence>
<dbReference type="GO" id="GO:0016887">
    <property type="term" value="F:ATP hydrolysis activity"/>
    <property type="evidence" value="ECO:0007669"/>
    <property type="project" value="InterPro"/>
</dbReference>
<evidence type="ECO:0000256" key="6">
    <source>
        <dbReference type="ARBA" id="ARBA00022723"/>
    </source>
</evidence>
<dbReference type="PANTHER" id="PTHR48085">
    <property type="entry name" value="CADMIUM/ZINC-TRANSPORTING ATPASE HMA2-RELATED"/>
    <property type="match status" value="1"/>
</dbReference>
<dbReference type="NCBIfam" id="TIGR01525">
    <property type="entry name" value="ATPase-IB_hvy"/>
    <property type="match status" value="1"/>
</dbReference>
<dbReference type="Pfam" id="PF00403">
    <property type="entry name" value="HMA"/>
    <property type="match status" value="1"/>
</dbReference>
<dbReference type="InterPro" id="IPR036163">
    <property type="entry name" value="HMA_dom_sf"/>
</dbReference>